<protein>
    <submittedName>
        <fullName evidence="1">E1A-binding protein p400</fullName>
    </submittedName>
</protein>
<accession>V9IFW0</accession>
<organism evidence="1">
    <name type="scientific">Apis cerana</name>
    <name type="common">Indian honeybee</name>
    <dbReference type="NCBI Taxonomy" id="7461"/>
    <lineage>
        <taxon>Eukaryota</taxon>
        <taxon>Metazoa</taxon>
        <taxon>Ecdysozoa</taxon>
        <taxon>Arthropoda</taxon>
        <taxon>Hexapoda</taxon>
        <taxon>Insecta</taxon>
        <taxon>Pterygota</taxon>
        <taxon>Neoptera</taxon>
        <taxon>Endopterygota</taxon>
        <taxon>Hymenoptera</taxon>
        <taxon>Apocrita</taxon>
        <taxon>Aculeata</taxon>
        <taxon>Apoidea</taxon>
        <taxon>Anthophila</taxon>
        <taxon>Apidae</taxon>
        <taxon>Apis</taxon>
    </lineage>
</organism>
<dbReference type="AlphaFoldDB" id="V9IFW0"/>
<dbReference type="EMBL" id="JR041192">
    <property type="protein sequence ID" value="AEY59381.1"/>
    <property type="molecule type" value="mRNA"/>
</dbReference>
<proteinExistence type="evidence at transcript level"/>
<reference evidence="1" key="1">
    <citation type="submission" date="2011-11" db="EMBL/GenBank/DDBJ databases">
        <title>Decoding the brain transcriptome of the Eastern honeybee (Apis cerana) based on pyrosequencing.</title>
        <authorList>
            <person name="Sun L."/>
            <person name="Zheng H."/>
            <person name="Wang Y."/>
            <person name="Xie X."/>
            <person name="Zhu Y."/>
            <person name="Gu W."/>
            <person name="Wang S."/>
        </authorList>
    </citation>
    <scope>NUCLEOTIDE SEQUENCE</scope>
    <source>
        <tissue evidence="1">Brain</tissue>
    </source>
</reference>
<evidence type="ECO:0000313" key="1">
    <source>
        <dbReference type="EMBL" id="AEY59381.1"/>
    </source>
</evidence>
<gene>
    <name evidence="1" type="ORF">ACCB02398</name>
</gene>
<sequence>MFVAPTSQASLQSPPARKKLKLADSTEKIYYDC</sequence>
<name>V9IFW0_APICE</name>